<dbReference type="AlphaFoldDB" id="A0A974KYY8"/>
<dbReference type="Proteomes" id="UP000241540">
    <property type="component" value="Unassembled WGS sequence"/>
</dbReference>
<protein>
    <submittedName>
        <fullName evidence="1">Pathogenicity island protein</fullName>
    </submittedName>
</protein>
<dbReference type="RefSeq" id="WP_107640184.1">
    <property type="nucleotide sequence ID" value="NZ_PZHX01000010.1"/>
</dbReference>
<dbReference type="InterPro" id="IPR055590">
    <property type="entry name" value="TscA"/>
</dbReference>
<evidence type="ECO:0000313" key="1">
    <source>
        <dbReference type="EMBL" id="PTK30809.1"/>
    </source>
</evidence>
<reference evidence="1 2" key="1">
    <citation type="journal article" date="2016" name="Front. Microbiol.">
        <title>Comprehensive Phylogenetic Analysis of Bovine Non-aureus Staphylococci Species Based on Whole-Genome Sequencing.</title>
        <authorList>
            <person name="Naushad S."/>
            <person name="Barkema H.W."/>
            <person name="Luby C."/>
            <person name="Condas L.A."/>
            <person name="Nobrega D.B."/>
            <person name="Carson D.A."/>
            <person name="De Buck J."/>
        </authorList>
    </citation>
    <scope>NUCLEOTIDE SEQUENCE [LARGE SCALE GENOMIC DNA]</scope>
    <source>
        <strain evidence="1 2">SNUC 5336</strain>
    </source>
</reference>
<comment type="caution">
    <text evidence="1">The sequence shown here is derived from an EMBL/GenBank/DDBJ whole genome shotgun (WGS) entry which is preliminary data.</text>
</comment>
<name>A0A974KYY8_STAHO</name>
<sequence>MTQKQKELVTYIHYILEMNINDKSKVYEHTIEEADKIETIEVNREEHLEEVMYWAAQQLENHFELVPEPEID</sequence>
<gene>
    <name evidence="1" type="ORF">BUZ51_06220</name>
</gene>
<proteinExistence type="predicted"/>
<evidence type="ECO:0000313" key="2">
    <source>
        <dbReference type="Proteomes" id="UP000241540"/>
    </source>
</evidence>
<accession>A0A974KYY8</accession>
<organism evidence="1 2">
    <name type="scientific">Staphylococcus hominis</name>
    <dbReference type="NCBI Taxonomy" id="1290"/>
    <lineage>
        <taxon>Bacteria</taxon>
        <taxon>Bacillati</taxon>
        <taxon>Bacillota</taxon>
        <taxon>Bacilli</taxon>
        <taxon>Bacillales</taxon>
        <taxon>Staphylococcaceae</taxon>
        <taxon>Staphylococcus</taxon>
    </lineage>
</organism>
<dbReference type="EMBL" id="PZHX01000010">
    <property type="protein sequence ID" value="PTK30809.1"/>
    <property type="molecule type" value="Genomic_DNA"/>
</dbReference>
<dbReference type="Pfam" id="PF23767">
    <property type="entry name" value="TscA"/>
    <property type="match status" value="1"/>
</dbReference>